<protein>
    <submittedName>
        <fullName evidence="1">Uncharacterized protein</fullName>
    </submittedName>
</protein>
<evidence type="ECO:0000313" key="1">
    <source>
        <dbReference type="EMBL" id="KIN94413.1"/>
    </source>
</evidence>
<dbReference type="AlphaFoldDB" id="A0A0C3NG28"/>
<dbReference type="InParanoid" id="A0A0C3NG28"/>
<keyword evidence="2" id="KW-1185">Reference proteome</keyword>
<accession>A0A0C3NG28</accession>
<organism evidence="1 2">
    <name type="scientific">Pisolithus tinctorius Marx 270</name>
    <dbReference type="NCBI Taxonomy" id="870435"/>
    <lineage>
        <taxon>Eukaryota</taxon>
        <taxon>Fungi</taxon>
        <taxon>Dikarya</taxon>
        <taxon>Basidiomycota</taxon>
        <taxon>Agaricomycotina</taxon>
        <taxon>Agaricomycetes</taxon>
        <taxon>Agaricomycetidae</taxon>
        <taxon>Boletales</taxon>
        <taxon>Sclerodermatineae</taxon>
        <taxon>Pisolithaceae</taxon>
        <taxon>Pisolithus</taxon>
    </lineage>
</organism>
<reference evidence="2" key="2">
    <citation type="submission" date="2015-01" db="EMBL/GenBank/DDBJ databases">
        <title>Evolutionary Origins and Diversification of the Mycorrhizal Mutualists.</title>
        <authorList>
            <consortium name="DOE Joint Genome Institute"/>
            <consortium name="Mycorrhizal Genomics Consortium"/>
            <person name="Kohler A."/>
            <person name="Kuo A."/>
            <person name="Nagy L.G."/>
            <person name="Floudas D."/>
            <person name="Copeland A."/>
            <person name="Barry K.W."/>
            <person name="Cichocki N."/>
            <person name="Veneault-Fourrey C."/>
            <person name="LaButti K."/>
            <person name="Lindquist E.A."/>
            <person name="Lipzen A."/>
            <person name="Lundell T."/>
            <person name="Morin E."/>
            <person name="Murat C."/>
            <person name="Riley R."/>
            <person name="Ohm R."/>
            <person name="Sun H."/>
            <person name="Tunlid A."/>
            <person name="Henrissat B."/>
            <person name="Grigoriev I.V."/>
            <person name="Hibbett D.S."/>
            <person name="Martin F."/>
        </authorList>
    </citation>
    <scope>NUCLEOTIDE SEQUENCE [LARGE SCALE GENOMIC DNA]</scope>
    <source>
        <strain evidence="2">Marx 270</strain>
    </source>
</reference>
<gene>
    <name evidence="1" type="ORF">M404DRAFT_1008325</name>
</gene>
<dbReference type="Proteomes" id="UP000054217">
    <property type="component" value="Unassembled WGS sequence"/>
</dbReference>
<dbReference type="EMBL" id="KN832098">
    <property type="protein sequence ID" value="KIN94413.1"/>
    <property type="molecule type" value="Genomic_DNA"/>
</dbReference>
<proteinExistence type="predicted"/>
<dbReference type="HOGENOM" id="CLU_2400571_0_0_1"/>
<evidence type="ECO:0000313" key="2">
    <source>
        <dbReference type="Proteomes" id="UP000054217"/>
    </source>
</evidence>
<reference evidence="1 2" key="1">
    <citation type="submission" date="2014-04" db="EMBL/GenBank/DDBJ databases">
        <authorList>
            <consortium name="DOE Joint Genome Institute"/>
            <person name="Kuo A."/>
            <person name="Kohler A."/>
            <person name="Costa M.D."/>
            <person name="Nagy L.G."/>
            <person name="Floudas D."/>
            <person name="Copeland A."/>
            <person name="Barry K.W."/>
            <person name="Cichocki N."/>
            <person name="Veneault-Fourrey C."/>
            <person name="LaButti K."/>
            <person name="Lindquist E.A."/>
            <person name="Lipzen A."/>
            <person name="Lundell T."/>
            <person name="Morin E."/>
            <person name="Murat C."/>
            <person name="Sun H."/>
            <person name="Tunlid A."/>
            <person name="Henrissat B."/>
            <person name="Grigoriev I.V."/>
            <person name="Hibbett D.S."/>
            <person name="Martin F."/>
            <person name="Nordberg H.P."/>
            <person name="Cantor M.N."/>
            <person name="Hua S.X."/>
        </authorList>
    </citation>
    <scope>NUCLEOTIDE SEQUENCE [LARGE SCALE GENOMIC DNA]</scope>
    <source>
        <strain evidence="1 2">Marx 270</strain>
    </source>
</reference>
<sequence length="93" mass="10343">MPTFTVPFQVRPPGPRDVLTSRFSSYTLIGKPIQTPNFSSRILQDKAHQHHIACSSKLPIEAIYSALQTLVTGTFMDLYVVEDESFFPGGSVQ</sequence>
<name>A0A0C3NG28_PISTI</name>